<comment type="caution">
    <text evidence="2">The sequence shown here is derived from an EMBL/GenBank/DDBJ whole genome shotgun (WGS) entry which is preliminary data.</text>
</comment>
<reference evidence="2" key="1">
    <citation type="submission" date="2020-05" db="EMBL/GenBank/DDBJ databases">
        <title>Mycena genomes resolve the evolution of fungal bioluminescence.</title>
        <authorList>
            <person name="Tsai I.J."/>
        </authorList>
    </citation>
    <scope>NUCLEOTIDE SEQUENCE</scope>
    <source>
        <strain evidence="2">160909Yilan</strain>
    </source>
</reference>
<proteinExistence type="predicted"/>
<organism evidence="2 3">
    <name type="scientific">Mycena sanguinolenta</name>
    <dbReference type="NCBI Taxonomy" id="230812"/>
    <lineage>
        <taxon>Eukaryota</taxon>
        <taxon>Fungi</taxon>
        <taxon>Dikarya</taxon>
        <taxon>Basidiomycota</taxon>
        <taxon>Agaricomycotina</taxon>
        <taxon>Agaricomycetes</taxon>
        <taxon>Agaricomycetidae</taxon>
        <taxon>Agaricales</taxon>
        <taxon>Marasmiineae</taxon>
        <taxon>Mycenaceae</taxon>
        <taxon>Mycena</taxon>
    </lineage>
</organism>
<dbReference type="OrthoDB" id="2841294at2759"/>
<evidence type="ECO:0000313" key="3">
    <source>
        <dbReference type="Proteomes" id="UP000623467"/>
    </source>
</evidence>
<feature type="signal peptide" evidence="1">
    <location>
        <begin position="1"/>
        <end position="19"/>
    </location>
</feature>
<dbReference type="Pfam" id="PF19271">
    <property type="entry name" value="Nis1"/>
    <property type="match status" value="1"/>
</dbReference>
<accession>A0A8H6ZK71</accession>
<dbReference type="Proteomes" id="UP000623467">
    <property type="component" value="Unassembled WGS sequence"/>
</dbReference>
<gene>
    <name evidence="2" type="ORF">MSAN_00213800</name>
</gene>
<name>A0A8H6ZK71_9AGAR</name>
<feature type="chain" id="PRO_5034188383" evidence="1">
    <location>
        <begin position="20"/>
        <end position="147"/>
    </location>
</feature>
<sequence length="147" mass="14948">MKFLSSLALSTVFAATALAQSVGIGAPPDGTTVSAGSNITVEIDRPPTLTPSTEVAIIIGFLSCGGFASSCPPPSEILGTILYNGPYDPEFSSSGGGVNHRPYQNFTVTIPSSASPGKAQLGVAHVALVGAGQYPFLETHNITLNVV</sequence>
<dbReference type="InterPro" id="IPR045469">
    <property type="entry name" value="Nis1"/>
</dbReference>
<keyword evidence="3" id="KW-1185">Reference proteome</keyword>
<dbReference type="EMBL" id="JACAZH010000001">
    <property type="protein sequence ID" value="KAF7377901.1"/>
    <property type="molecule type" value="Genomic_DNA"/>
</dbReference>
<evidence type="ECO:0000313" key="2">
    <source>
        <dbReference type="EMBL" id="KAF7377901.1"/>
    </source>
</evidence>
<keyword evidence="1" id="KW-0732">Signal</keyword>
<evidence type="ECO:0000256" key="1">
    <source>
        <dbReference type="SAM" id="SignalP"/>
    </source>
</evidence>
<dbReference type="AlphaFoldDB" id="A0A8H6ZK71"/>
<protein>
    <submittedName>
        <fullName evidence="2">Uncharacterized protein</fullName>
    </submittedName>
</protein>